<dbReference type="GO" id="GO:0005882">
    <property type="term" value="C:intermediate filament"/>
    <property type="evidence" value="ECO:0007669"/>
    <property type="project" value="TreeGrafter"/>
</dbReference>
<dbReference type="FunFam" id="1.20.58.60:FF:000044">
    <property type="entry name" value="Short stop, isoform K"/>
    <property type="match status" value="1"/>
</dbReference>
<evidence type="ECO:0000313" key="3">
    <source>
        <dbReference type="Proteomes" id="UP001233999"/>
    </source>
</evidence>
<evidence type="ECO:0008006" key="4">
    <source>
        <dbReference type="Google" id="ProtNLM"/>
    </source>
</evidence>
<dbReference type="CDD" id="cd00176">
    <property type="entry name" value="SPEC"/>
    <property type="match status" value="10"/>
</dbReference>
<feature type="coiled-coil region" evidence="1">
    <location>
        <begin position="633"/>
        <end position="660"/>
    </location>
</feature>
<evidence type="ECO:0000313" key="2">
    <source>
        <dbReference type="EMBL" id="KAJ9595551.1"/>
    </source>
</evidence>
<keyword evidence="3" id="KW-1185">Reference proteome</keyword>
<dbReference type="PANTHER" id="PTHR23169:SF23">
    <property type="entry name" value="SHORT STOP, ISOFORM H"/>
    <property type="match status" value="1"/>
</dbReference>
<reference evidence="2" key="2">
    <citation type="submission" date="2023-05" db="EMBL/GenBank/DDBJ databases">
        <authorList>
            <person name="Fouks B."/>
        </authorList>
    </citation>
    <scope>NUCLEOTIDE SEQUENCE</scope>
    <source>
        <strain evidence="2">Stay&amp;Tobe</strain>
        <tissue evidence="2">Testes</tissue>
    </source>
</reference>
<dbReference type="EMBL" id="JASPKZ010002331">
    <property type="protein sequence ID" value="KAJ9595551.1"/>
    <property type="molecule type" value="Genomic_DNA"/>
</dbReference>
<keyword evidence="1" id="KW-0175">Coiled coil</keyword>
<dbReference type="FunFam" id="1.20.58.60:FF:000042">
    <property type="entry name" value="Short stop, isoform N"/>
    <property type="match status" value="1"/>
</dbReference>
<feature type="coiled-coil region" evidence="1">
    <location>
        <begin position="517"/>
        <end position="572"/>
    </location>
</feature>
<feature type="coiled-coil region" evidence="1">
    <location>
        <begin position="1024"/>
        <end position="1084"/>
    </location>
</feature>
<dbReference type="InterPro" id="IPR043197">
    <property type="entry name" value="Plakin"/>
</dbReference>
<dbReference type="InterPro" id="IPR002017">
    <property type="entry name" value="Spectrin_repeat"/>
</dbReference>
<reference evidence="2" key="1">
    <citation type="journal article" date="2023" name="IScience">
        <title>Live-bearing cockroach genome reveals convergent evolutionary mechanisms linked to viviparity in insects and beyond.</title>
        <authorList>
            <person name="Fouks B."/>
            <person name="Harrison M.C."/>
            <person name="Mikhailova A.A."/>
            <person name="Marchal E."/>
            <person name="English S."/>
            <person name="Carruthers M."/>
            <person name="Jennings E.C."/>
            <person name="Chiamaka E.L."/>
            <person name="Frigard R.A."/>
            <person name="Pippel M."/>
            <person name="Attardo G.M."/>
            <person name="Benoit J.B."/>
            <person name="Bornberg-Bauer E."/>
            <person name="Tobe S.S."/>
        </authorList>
    </citation>
    <scope>NUCLEOTIDE SEQUENCE</scope>
    <source>
        <strain evidence="2">Stay&amp;Tobe</strain>
    </source>
</reference>
<dbReference type="GO" id="GO:0005198">
    <property type="term" value="F:structural molecule activity"/>
    <property type="evidence" value="ECO:0007669"/>
    <property type="project" value="TreeGrafter"/>
</dbReference>
<evidence type="ECO:0000256" key="1">
    <source>
        <dbReference type="SAM" id="Coils"/>
    </source>
</evidence>
<organism evidence="2 3">
    <name type="scientific">Diploptera punctata</name>
    <name type="common">Pacific beetle cockroach</name>
    <dbReference type="NCBI Taxonomy" id="6984"/>
    <lineage>
        <taxon>Eukaryota</taxon>
        <taxon>Metazoa</taxon>
        <taxon>Ecdysozoa</taxon>
        <taxon>Arthropoda</taxon>
        <taxon>Hexapoda</taxon>
        <taxon>Insecta</taxon>
        <taxon>Pterygota</taxon>
        <taxon>Neoptera</taxon>
        <taxon>Polyneoptera</taxon>
        <taxon>Dictyoptera</taxon>
        <taxon>Blattodea</taxon>
        <taxon>Blaberoidea</taxon>
        <taxon>Blaberidae</taxon>
        <taxon>Diplopterinae</taxon>
        <taxon>Diploptera</taxon>
    </lineage>
</organism>
<dbReference type="Gene3D" id="1.20.58.60">
    <property type="match status" value="17"/>
</dbReference>
<protein>
    <recommendedName>
        <fullName evidence="4">Dystonin</fullName>
    </recommendedName>
</protein>
<dbReference type="FunFam" id="1.20.58.60:FF:000039">
    <property type="entry name" value="Short stop, isoform N"/>
    <property type="match status" value="1"/>
</dbReference>
<dbReference type="GO" id="GO:0045104">
    <property type="term" value="P:intermediate filament cytoskeleton organization"/>
    <property type="evidence" value="ECO:0007669"/>
    <property type="project" value="InterPro"/>
</dbReference>
<dbReference type="Pfam" id="PF00435">
    <property type="entry name" value="Spectrin"/>
    <property type="match status" value="13"/>
</dbReference>
<gene>
    <name evidence="2" type="ORF">L9F63_013260</name>
</gene>
<proteinExistence type="predicted"/>
<dbReference type="FunFam" id="1.20.58.60:FF:000001">
    <property type="entry name" value="Microtubule-actin cross-linking factor 1"/>
    <property type="match status" value="2"/>
</dbReference>
<dbReference type="Proteomes" id="UP001233999">
    <property type="component" value="Unassembled WGS sequence"/>
</dbReference>
<dbReference type="GO" id="GO:0042060">
    <property type="term" value="P:wound healing"/>
    <property type="evidence" value="ECO:0007669"/>
    <property type="project" value="TreeGrafter"/>
</dbReference>
<feature type="non-terminal residue" evidence="2">
    <location>
        <position position="2023"/>
    </location>
</feature>
<dbReference type="FunFam" id="1.20.58.60:FF:000101">
    <property type="entry name" value="Short stop, isoform K"/>
    <property type="match status" value="1"/>
</dbReference>
<dbReference type="SUPFAM" id="SSF46966">
    <property type="entry name" value="Spectrin repeat"/>
    <property type="match status" value="17"/>
</dbReference>
<dbReference type="GO" id="GO:0005737">
    <property type="term" value="C:cytoplasm"/>
    <property type="evidence" value="ECO:0007669"/>
    <property type="project" value="TreeGrafter"/>
</dbReference>
<dbReference type="SMART" id="SM00150">
    <property type="entry name" value="SPEC"/>
    <property type="match status" value="18"/>
</dbReference>
<name>A0AAD8AAK2_DIPPU</name>
<feature type="coiled-coil region" evidence="1">
    <location>
        <begin position="435"/>
        <end position="462"/>
    </location>
</feature>
<dbReference type="FunFam" id="1.20.58.60:FF:000038">
    <property type="entry name" value="Short stop, isoform N"/>
    <property type="match status" value="1"/>
</dbReference>
<comment type="caution">
    <text evidence="2">The sequence shown here is derived from an EMBL/GenBank/DDBJ whole genome shotgun (WGS) entry which is preliminary data.</text>
</comment>
<accession>A0AAD8AAK2</accession>
<dbReference type="FunFam" id="1.20.58.60:FF:000260">
    <property type="entry name" value="Kakapo"/>
    <property type="match status" value="1"/>
</dbReference>
<dbReference type="PANTHER" id="PTHR23169">
    <property type="entry name" value="ENVOPLAKIN"/>
    <property type="match status" value="1"/>
</dbReference>
<dbReference type="GO" id="GO:0030056">
    <property type="term" value="C:hemidesmosome"/>
    <property type="evidence" value="ECO:0007669"/>
    <property type="project" value="TreeGrafter"/>
</dbReference>
<dbReference type="GO" id="GO:0016020">
    <property type="term" value="C:membrane"/>
    <property type="evidence" value="ECO:0007669"/>
    <property type="project" value="TreeGrafter"/>
</dbReference>
<dbReference type="GO" id="GO:0031122">
    <property type="term" value="P:cytoplasmic microtubule organization"/>
    <property type="evidence" value="ECO:0007669"/>
    <property type="project" value="TreeGrafter"/>
</dbReference>
<dbReference type="FunFam" id="1.20.58.60:FF:000058">
    <property type="entry name" value="Short stop, isoform K"/>
    <property type="match status" value="1"/>
</dbReference>
<dbReference type="InterPro" id="IPR018159">
    <property type="entry name" value="Spectrin/alpha-actinin"/>
</dbReference>
<sequence>IKFMEDMKDFHDTHDNLNSWLSAKDRMMTVLGPISSDSRMVQSQVQQVQVLREEFRTQQPQLNHLSEVGESVLSRLDPDTADAQRVSSNLTSVLQRWADLLGRLEERANSLGAAVDTSREFDAGLNRLKDALQGISDQLDDLPLDKDPEEQLRKIENLERQLEGQRPLLADAEAAGAQLCEVLSDPASRAEIQAKLSAVGRQYNTLQKKLDHRKAEIEGSLRFHYIESSCAKTLGWLSDELGGMSERLLVSADRDVLQQQVDHHEPVYKDVMSKEHEVIMLLNKGRDMLSRQAHRSSDTRNLQRDLDKIQQQWDRLRKDTVDRHTRLQTCMEHCRKYYRAQESFLPWLTQAEIKLETLQPASFKRKDIEKQLKELGTFRNEVWKRSGEYENHRMLGDTFVAACDIDKEVVKSELTAVKQRWDKLNNDLLERTQSLEDTARRLADFSENLRDLQHSLQRCEDKLTSHDALGGAAKDPKLLERIKNLREEAGALKKPLQSVRQLAGDLVNEAGEHGVDATHLQDEVENLADRLDDLQAKLDDRCSELQSAATAVTQFNDQVKNLSHDLSDLEHELDAMKPPGRDLKTVRGQIDDTTKLLKKIAKASDDVANTVSAGEHLVDSGFAPDTVATRDQVDLLRRQLARLDERAKNREEDLDSTLNRLESFYQIHFAVIEDIAEASESVRKLKPVGSEVESIKTQQEEFRAFQVSHVEPLSHQVDECNRMGQGLIQSAAGGVNTTSLEKDLEKMNDKWNDLKDRLNERDRKLDVGLLQSGKFQEALDGLAKWLTDTEEMVANQKPPSADYKVVKAQLQEQKFLKKMLLDRQNSMSSLFAMGNEVAAGADPVERKAIERQLRELMERFDSLTTGASQRYEDLQQAMVVAKKFQDKLVPLLEWLDRTEKQVKDMELVPTDEEKIQQRIKEHNALHSEILRKKPEFTDVTEVASALMSLVGEEEAAGLADRLQDTAERYTALVDASDLVGQLLQQSRAGLRHLVLTYQDLQAWMEGMEQRLGMYRLLAVHTDKLLEQMDDLADLTEEIANHQSQVDGTVDSGLELMKHISSDEALQLKDKLDSLQRRFNDLTTRGADLLKHAQEALPLVQQFHNCHNRLVDWMMGAEAQLQCAEPREEDIQRLEQDIQEFRPVLESINLVGPQLCQISPGEGASTIEGLVTRDNRRFDAIAEQIQRKGERIQLSKQRSLEVIGDIDELLDWFREVDGQIREAEPPSSDPDVIRVQLKEHKALNDDISSQKGRVRDVLSTAKKVLRESTQHEDTSTIREKMEDLRETMDTVSGLSSDRLGILEQALPLAEHFHETHAGLVSWLDDMEQQVAMLAMPALRPDLIAQQQDRNEMFVQSISEHKPLVEKLNKTGEALIRLCNDEEGGKVQDLLDADNARYAALRSELRQRQQALEQALQESSQFSDKLEGMLRALGSTADQVNSAEPVSAHPPRIRDQMDENAALVEDLDKREEAFEAVKRAADDVISKAGNRADPAVKDIKRKLDRLNSLWNEVQKATNDRGKSLEDALAIAERFWDELHNVMATLRDLQDSLSSQEPPAVEPAAIQQQQVVLQEIRHEIDQTKPEVDQCRQTGQELMNLCGEPDKPEVKKHIEDLDSAWDNITALYAKREENLIDAMEKAMEFHETLQNLLEFLDSAEDRFASMGALGSDIDAVKKQIGQLKDFKSEVDPHMVKVEALNRLEFDISYERTSADQAAAIKEPLSAVNKRWDELLRGMVERQRQLENALLRLGQFQHALAELLVWIEKTDSTLDELKPVAGDPQVLEVELAKLKVLVNDIQAHQTSVDTLNDAGRQIIESGKGTAEASATQEKLSQLNRRWRDLLTKAADRQHELEDALREAQRFHAEIQDLLSWLGDVDGVIAASKPVGGLPETASEQLERFMEVYNELEQSRPKVETVLQQGQEYLKKSGSGAANNLQHNLRTLKNRWDSVTARASDKKIKLEIALKEATEFHEALQAFVDWLTNAEKTLSSLKPVSRVMETILGQIEEHKAFQKDVGVPQRDDA</sequence>